<evidence type="ECO:0000313" key="5">
    <source>
        <dbReference type="EMBL" id="QOY61081.1"/>
    </source>
</evidence>
<name>A0A7S7RUC5_9ACTN</name>
<keyword evidence="3" id="KW-0804">Transcription</keyword>
<dbReference type="AlphaFoldDB" id="A0A7S7RUC5"/>
<dbReference type="InterPro" id="IPR036390">
    <property type="entry name" value="WH_DNA-bd_sf"/>
</dbReference>
<dbReference type="Proteomes" id="UP000593735">
    <property type="component" value="Chromosome"/>
</dbReference>
<accession>A0A7S7RUC5</accession>
<protein>
    <submittedName>
        <fullName evidence="5">GntR family transcriptional regulator</fullName>
    </submittedName>
</protein>
<evidence type="ECO:0000259" key="4">
    <source>
        <dbReference type="PROSITE" id="PS50949"/>
    </source>
</evidence>
<dbReference type="SUPFAM" id="SSF46785">
    <property type="entry name" value="Winged helix' DNA-binding domain"/>
    <property type="match status" value="1"/>
</dbReference>
<dbReference type="Pfam" id="PF00392">
    <property type="entry name" value="GntR"/>
    <property type="match status" value="1"/>
</dbReference>
<evidence type="ECO:0000256" key="2">
    <source>
        <dbReference type="ARBA" id="ARBA00023125"/>
    </source>
</evidence>
<dbReference type="InterPro" id="IPR000524">
    <property type="entry name" value="Tscrpt_reg_HTH_GntR"/>
</dbReference>
<keyword evidence="1" id="KW-0805">Transcription regulation</keyword>
<dbReference type="Gene3D" id="1.10.10.10">
    <property type="entry name" value="Winged helix-like DNA-binding domain superfamily/Winged helix DNA-binding domain"/>
    <property type="match status" value="1"/>
</dbReference>
<sequence length="140" mass="14816">MVITVDRLVAEPLFEQVRRQVIVAIATGELRPGDALPSVRSLARDLGINLHTVHKAYETLASQGYVLLLGRRGAFVADAASESTAGLDAATLRAGLTRLATELSASGGTPEEFLAQARDVTKAVWPAQASSSSGEDHRHV</sequence>
<dbReference type="InterPro" id="IPR036388">
    <property type="entry name" value="WH-like_DNA-bd_sf"/>
</dbReference>
<evidence type="ECO:0000313" key="6">
    <source>
        <dbReference type="Proteomes" id="UP000593735"/>
    </source>
</evidence>
<dbReference type="PROSITE" id="PS50949">
    <property type="entry name" value="HTH_GNTR"/>
    <property type="match status" value="1"/>
</dbReference>
<gene>
    <name evidence="5" type="ORF">INP52_02425</name>
</gene>
<dbReference type="SMART" id="SM00345">
    <property type="entry name" value="HTH_GNTR"/>
    <property type="match status" value="1"/>
</dbReference>
<dbReference type="PANTHER" id="PTHR38445:SF12">
    <property type="entry name" value="GNTR-FAMILY TRANSCRIPTIONAL REGULATOR"/>
    <property type="match status" value="1"/>
</dbReference>
<organism evidence="5 6">
    <name type="scientific">Thermophilibacter immobilis</name>
    <dbReference type="NCBI Taxonomy" id="2779519"/>
    <lineage>
        <taxon>Bacteria</taxon>
        <taxon>Bacillati</taxon>
        <taxon>Actinomycetota</taxon>
        <taxon>Coriobacteriia</taxon>
        <taxon>Coriobacteriales</taxon>
        <taxon>Atopobiaceae</taxon>
        <taxon>Thermophilibacter</taxon>
    </lineage>
</organism>
<feature type="domain" description="HTH gntR-type" evidence="4">
    <location>
        <begin position="11"/>
        <end position="79"/>
    </location>
</feature>
<dbReference type="GO" id="GO:0003677">
    <property type="term" value="F:DNA binding"/>
    <property type="evidence" value="ECO:0007669"/>
    <property type="project" value="UniProtKB-KW"/>
</dbReference>
<proteinExistence type="predicted"/>
<evidence type="ECO:0000256" key="1">
    <source>
        <dbReference type="ARBA" id="ARBA00023015"/>
    </source>
</evidence>
<keyword evidence="6" id="KW-1185">Reference proteome</keyword>
<dbReference type="KEGG" id="tio:INP52_02425"/>
<dbReference type="GO" id="GO:0003700">
    <property type="term" value="F:DNA-binding transcription factor activity"/>
    <property type="evidence" value="ECO:0007669"/>
    <property type="project" value="InterPro"/>
</dbReference>
<dbReference type="RefSeq" id="WP_194372109.1">
    <property type="nucleotide sequence ID" value="NZ_CP063767.1"/>
</dbReference>
<evidence type="ECO:0000256" key="3">
    <source>
        <dbReference type="ARBA" id="ARBA00023163"/>
    </source>
</evidence>
<dbReference type="CDD" id="cd07377">
    <property type="entry name" value="WHTH_GntR"/>
    <property type="match status" value="1"/>
</dbReference>
<dbReference type="EMBL" id="CP063767">
    <property type="protein sequence ID" value="QOY61081.1"/>
    <property type="molecule type" value="Genomic_DNA"/>
</dbReference>
<keyword evidence="2" id="KW-0238">DNA-binding</keyword>
<reference evidence="5 6" key="1">
    <citation type="submission" date="2020-10" db="EMBL/GenBank/DDBJ databases">
        <title>Olsenella immobilis sp.nov., isolated from the mud in a fermentation cellar used for the production of Chinese strong-flavoured liquor.</title>
        <authorList>
            <person name="Lu L."/>
        </authorList>
    </citation>
    <scope>NUCLEOTIDE SEQUENCE [LARGE SCALE GENOMIC DNA]</scope>
    <source>
        <strain evidence="5 6">LZLJ-2</strain>
    </source>
</reference>
<dbReference type="PANTHER" id="PTHR38445">
    <property type="entry name" value="HTH-TYPE TRANSCRIPTIONAL REPRESSOR YTRA"/>
    <property type="match status" value="1"/>
</dbReference>